<comment type="caution">
    <text evidence="3">The sequence shown here is derived from an EMBL/GenBank/DDBJ whole genome shotgun (WGS) entry which is preliminary data.</text>
</comment>
<dbReference type="Pfam" id="PF04023">
    <property type="entry name" value="FeoA"/>
    <property type="match status" value="1"/>
</dbReference>
<evidence type="ECO:0000313" key="3">
    <source>
        <dbReference type="EMBL" id="MBL1073563.1"/>
    </source>
</evidence>
<dbReference type="Proteomes" id="UP000602198">
    <property type="component" value="Unassembled WGS sequence"/>
</dbReference>
<feature type="domain" description="Ferrous iron transporter FeoA-like" evidence="2">
    <location>
        <begin position="2"/>
        <end position="73"/>
    </location>
</feature>
<sequence>MSTLLSGRPGDSFRIERIAGQQSHRRRLLEMGLIPGTTVTVTGVGVFGGRILRVGDARIAVDAGTAKAVAVTKTGATATHHE</sequence>
<protein>
    <submittedName>
        <fullName evidence="3">Ferrous iron transport protein A</fullName>
    </submittedName>
</protein>
<dbReference type="PANTHER" id="PTHR43151">
    <property type="entry name" value="FEOA FAMILY PROTEIN"/>
    <property type="match status" value="1"/>
</dbReference>
<dbReference type="InterPro" id="IPR053184">
    <property type="entry name" value="FeoA-like"/>
</dbReference>
<keyword evidence="4" id="KW-1185">Reference proteome</keyword>
<evidence type="ECO:0000313" key="4">
    <source>
        <dbReference type="Proteomes" id="UP000602198"/>
    </source>
</evidence>
<organism evidence="3 4">
    <name type="scientific">Nocardia acididurans</name>
    <dbReference type="NCBI Taxonomy" id="2802282"/>
    <lineage>
        <taxon>Bacteria</taxon>
        <taxon>Bacillati</taxon>
        <taxon>Actinomycetota</taxon>
        <taxon>Actinomycetes</taxon>
        <taxon>Mycobacteriales</taxon>
        <taxon>Nocardiaceae</taxon>
        <taxon>Nocardia</taxon>
    </lineage>
</organism>
<dbReference type="RefSeq" id="WP_201943593.1">
    <property type="nucleotide sequence ID" value="NZ_JAERRJ010000001.1"/>
</dbReference>
<dbReference type="SUPFAM" id="SSF50037">
    <property type="entry name" value="C-terminal domain of transcriptional repressors"/>
    <property type="match status" value="1"/>
</dbReference>
<accession>A0ABS1LYS2</accession>
<reference evidence="3 4" key="1">
    <citation type="submission" date="2021-01" db="EMBL/GenBank/DDBJ databases">
        <title>WGS of actinomycetes isolated from Thailand.</title>
        <authorList>
            <person name="Thawai C."/>
        </authorList>
    </citation>
    <scope>NUCLEOTIDE SEQUENCE [LARGE SCALE GENOMIC DNA]</scope>
    <source>
        <strain evidence="3 4">LPG 2</strain>
    </source>
</reference>
<dbReference type="InterPro" id="IPR007167">
    <property type="entry name" value="Fe-transptr_FeoA-like"/>
</dbReference>
<proteinExistence type="predicted"/>
<dbReference type="PANTHER" id="PTHR43151:SF1">
    <property type="entry name" value="SSR2333 PROTEIN"/>
    <property type="match status" value="1"/>
</dbReference>
<gene>
    <name evidence="3" type="ORF">JK358_04080</name>
</gene>
<dbReference type="InterPro" id="IPR008988">
    <property type="entry name" value="Transcriptional_repressor_C"/>
</dbReference>
<name>A0ABS1LYS2_9NOCA</name>
<dbReference type="SMART" id="SM00899">
    <property type="entry name" value="FeoA"/>
    <property type="match status" value="1"/>
</dbReference>
<dbReference type="Gene3D" id="2.30.30.90">
    <property type="match status" value="1"/>
</dbReference>
<dbReference type="EMBL" id="JAERRJ010000001">
    <property type="protein sequence ID" value="MBL1073563.1"/>
    <property type="molecule type" value="Genomic_DNA"/>
</dbReference>
<evidence type="ECO:0000256" key="1">
    <source>
        <dbReference type="ARBA" id="ARBA00023004"/>
    </source>
</evidence>
<keyword evidence="1" id="KW-0408">Iron</keyword>
<evidence type="ECO:0000259" key="2">
    <source>
        <dbReference type="SMART" id="SM00899"/>
    </source>
</evidence>
<dbReference type="InterPro" id="IPR038157">
    <property type="entry name" value="FeoA_core_dom"/>
</dbReference>